<dbReference type="EMBL" id="BJCL01000015">
    <property type="protein sequence ID" value="GCL65315.1"/>
    <property type="molecule type" value="Genomic_DNA"/>
</dbReference>
<evidence type="ECO:0000259" key="1">
    <source>
        <dbReference type="PROSITE" id="PS51462"/>
    </source>
</evidence>
<dbReference type="Pfam" id="PF15916">
    <property type="entry name" value="DUF4743"/>
    <property type="match status" value="1"/>
</dbReference>
<protein>
    <submittedName>
        <fullName evidence="2">NUDIX hydrolase</fullName>
    </submittedName>
</protein>
<keyword evidence="2" id="KW-0378">Hydrolase</keyword>
<sequence length="295" mass="31481">MAAGWPAIEAARHADAGARVPFRIQDGGRPRPVGSVARRHLGALARWRPALRCDDLGVTLHCPAPERVDFFAEVNQRLRTDGLIVAWRDETYAVPALDDGTLLATFERAASRFWGSTTFGAHCNGYVAGPDGRPSHLWIARRSDSKPTDPGMLDNLVGGGVPHGQSPAACVQREGWEEAGLTPAQMAGLQPGRRLRVARDIPEGFQLEDVSAYDLALPPGLVPQNQDGEVQSITCMPVAEALALAAAGAMTVDASLVTLDFALRHQLLPTAEAAVLVARAAHLWMGPSRLAGDFP</sequence>
<evidence type="ECO:0000313" key="2">
    <source>
        <dbReference type="EMBL" id="GCL65315.1"/>
    </source>
</evidence>
<dbReference type="Proteomes" id="UP000301751">
    <property type="component" value="Unassembled WGS sequence"/>
</dbReference>
<comment type="caution">
    <text evidence="2">The sequence shown here is derived from an EMBL/GenBank/DDBJ whole genome shotgun (WGS) entry which is preliminary data.</text>
</comment>
<dbReference type="OrthoDB" id="5621792at2"/>
<accession>A0A480B004</accession>
<dbReference type="AlphaFoldDB" id="A0A480B004"/>
<dbReference type="InterPro" id="IPR000086">
    <property type="entry name" value="NUDIX_hydrolase_dom"/>
</dbReference>
<dbReference type="Gene3D" id="3.90.79.10">
    <property type="entry name" value="Nucleoside Triphosphate Pyrophosphohydrolase"/>
    <property type="match status" value="1"/>
</dbReference>
<name>A0A480B004_9BURK</name>
<keyword evidence="3" id="KW-1185">Reference proteome</keyword>
<gene>
    <name evidence="2" type="ORF">AQPW35_43960</name>
</gene>
<evidence type="ECO:0000313" key="3">
    <source>
        <dbReference type="Proteomes" id="UP000301751"/>
    </source>
</evidence>
<organism evidence="2 3">
    <name type="scientific">Pseudaquabacterium pictum</name>
    <dbReference type="NCBI Taxonomy" id="2315236"/>
    <lineage>
        <taxon>Bacteria</taxon>
        <taxon>Pseudomonadati</taxon>
        <taxon>Pseudomonadota</taxon>
        <taxon>Betaproteobacteria</taxon>
        <taxon>Burkholderiales</taxon>
        <taxon>Sphaerotilaceae</taxon>
        <taxon>Pseudaquabacterium</taxon>
    </lineage>
</organism>
<dbReference type="InterPro" id="IPR015797">
    <property type="entry name" value="NUDIX_hydrolase-like_dom_sf"/>
</dbReference>
<dbReference type="SUPFAM" id="SSF55811">
    <property type="entry name" value="Nudix"/>
    <property type="match status" value="1"/>
</dbReference>
<dbReference type="GO" id="GO:0016787">
    <property type="term" value="F:hydrolase activity"/>
    <property type="evidence" value="ECO:0007669"/>
    <property type="project" value="UniProtKB-KW"/>
</dbReference>
<feature type="domain" description="Nudix hydrolase" evidence="1">
    <location>
        <begin position="118"/>
        <end position="258"/>
    </location>
</feature>
<dbReference type="CDD" id="cd03676">
    <property type="entry name" value="NUDIX_Tnr3_like"/>
    <property type="match status" value="1"/>
</dbReference>
<reference evidence="3" key="1">
    <citation type="submission" date="2019-03" db="EMBL/GenBank/DDBJ databases">
        <title>Aquabacterium pictum sp.nov., the first bacteriochlorophyll a-containing freshwater bacterium in the genus Aquabacterium of the class Betaproteobacteria.</title>
        <authorList>
            <person name="Hirose S."/>
            <person name="Tank M."/>
            <person name="Hara E."/>
            <person name="Tamaki H."/>
            <person name="Takaichi S."/>
            <person name="Haruta S."/>
            <person name="Hanada S."/>
        </authorList>
    </citation>
    <scope>NUCLEOTIDE SEQUENCE [LARGE SCALE GENOMIC DNA]</scope>
    <source>
        <strain evidence="3">W35</strain>
    </source>
</reference>
<proteinExistence type="predicted"/>
<dbReference type="PROSITE" id="PS51462">
    <property type="entry name" value="NUDIX"/>
    <property type="match status" value="1"/>
</dbReference>
<dbReference type="Pfam" id="PF00293">
    <property type="entry name" value="NUDIX"/>
    <property type="match status" value="1"/>
</dbReference>
<dbReference type="InterPro" id="IPR031804">
    <property type="entry name" value="DUF4743"/>
</dbReference>